<dbReference type="STRING" id="42156.A0A3P6SSX6"/>
<keyword evidence="5 9" id="KW-0999">Mitochondrion inner membrane</keyword>
<comment type="function">
    <text evidence="9">Subunit b, of the mitochondrial membrane ATP synthase complex (F(1)F(0) ATP synthase or Complex V) that produces ATP from ADP in the presence of a proton gradient across the membrane which is generated by electron transport complexes of the respiratory chain. ATP synthase complex consist of a soluble F(1) head domain - the catalytic core - and a membrane F(1) domain - the membrane proton channel. These two domains are linked by a central stalk rotating inside the F(1) region and a stationary peripheral stalk. During catalysis, ATP synthesis in the catalytic domain of F(1) is coupled via a rotary mechanism of the central stalk subunits to proton translocation. In vivo, can only synthesize ATP although its ATP hydrolase activity can be activated artificially in vitro. Part of the complex F(0) domain. Part of the complex F(0) domain and the peripheric stalk, which acts as a stator to hold the catalytic alpha(3)beta(3) subcomplex and subunit a/ATP6 static relative to the rotary elements.</text>
</comment>
<dbReference type="OrthoDB" id="67388at2759"/>
<dbReference type="PANTHER" id="PTHR12733:SF3">
    <property type="entry name" value="ATP SYNTHASE F(0) COMPLEX SUBUNIT B1, MITOCHONDRIAL"/>
    <property type="match status" value="1"/>
</dbReference>
<evidence type="ECO:0000313" key="11">
    <source>
        <dbReference type="Proteomes" id="UP000277928"/>
    </source>
</evidence>
<comment type="subcellular location">
    <subcellularLocation>
        <location evidence="9">Mitochondrion</location>
    </subcellularLocation>
    <subcellularLocation>
        <location evidence="9">Mitochondrion inner membrane</location>
    </subcellularLocation>
</comment>
<evidence type="ECO:0000256" key="3">
    <source>
        <dbReference type="ARBA" id="ARBA00022547"/>
    </source>
</evidence>
<reference evidence="10 11" key="1">
    <citation type="submission" date="2018-08" db="EMBL/GenBank/DDBJ databases">
        <authorList>
            <person name="Laetsch R D."/>
            <person name="Stevens L."/>
            <person name="Kumar S."/>
            <person name="Blaxter L. M."/>
        </authorList>
    </citation>
    <scope>NUCLEOTIDE SEQUENCE [LARGE SCALE GENOMIC DNA]</scope>
</reference>
<keyword evidence="4 9" id="KW-0375">Hydrogen ion transport</keyword>
<evidence type="ECO:0000256" key="1">
    <source>
        <dbReference type="ARBA" id="ARBA00007479"/>
    </source>
</evidence>
<proteinExistence type="inferred from homology"/>
<keyword evidence="3 9" id="KW-0138">CF(0)</keyword>
<evidence type="ECO:0000256" key="8">
    <source>
        <dbReference type="ARBA" id="ARBA00023136"/>
    </source>
</evidence>
<dbReference type="EMBL" id="UYRX01000149">
    <property type="protein sequence ID" value="VDK75577.1"/>
    <property type="molecule type" value="Genomic_DNA"/>
</dbReference>
<accession>A0A3P6SSX6</accession>
<dbReference type="AlphaFoldDB" id="A0A3P6SSX6"/>
<name>A0A3P6SSX6_LITSI</name>
<keyword evidence="7 9" id="KW-0496">Mitochondrion</keyword>
<evidence type="ECO:0000313" key="10">
    <source>
        <dbReference type="EMBL" id="VDK75577.1"/>
    </source>
</evidence>
<evidence type="ECO:0000256" key="4">
    <source>
        <dbReference type="ARBA" id="ARBA00022781"/>
    </source>
</evidence>
<dbReference type="Proteomes" id="UP000277928">
    <property type="component" value="Unassembled WGS sequence"/>
</dbReference>
<dbReference type="InterPro" id="IPR008688">
    <property type="entry name" value="ATP_synth_Bsub_B/MI25"/>
</dbReference>
<dbReference type="OMA" id="PEEWFTF"/>
<comment type="similarity">
    <text evidence="1 9">Belongs to the eukaryotic ATPase B chain family.</text>
</comment>
<keyword evidence="11" id="KW-1185">Reference proteome</keyword>
<dbReference type="GO" id="GO:0045259">
    <property type="term" value="C:proton-transporting ATP synthase complex"/>
    <property type="evidence" value="ECO:0007669"/>
    <property type="project" value="UniProtKB-KW"/>
</dbReference>
<dbReference type="PANTHER" id="PTHR12733">
    <property type="entry name" value="MITOCHONDRIAL ATP SYNTHASE B CHAIN"/>
    <property type="match status" value="1"/>
</dbReference>
<dbReference type="GO" id="GO:0005743">
    <property type="term" value="C:mitochondrial inner membrane"/>
    <property type="evidence" value="ECO:0007669"/>
    <property type="project" value="UniProtKB-SubCell"/>
</dbReference>
<evidence type="ECO:0000256" key="2">
    <source>
        <dbReference type="ARBA" id="ARBA00022448"/>
    </source>
</evidence>
<evidence type="ECO:0000256" key="6">
    <source>
        <dbReference type="ARBA" id="ARBA00023065"/>
    </source>
</evidence>
<comment type="subunit">
    <text evidence="9">F-type ATPases have 2 components, CF(1) - the catalytic core - and CF(0) - the membrane proton channel. CF(1) and CF(0) have multiple subunits.</text>
</comment>
<keyword evidence="2 9" id="KW-0813">Transport</keyword>
<dbReference type="Pfam" id="PF05405">
    <property type="entry name" value="Mt_ATP-synt_B"/>
    <property type="match status" value="1"/>
</dbReference>
<keyword evidence="6 9" id="KW-0406">Ion transport</keyword>
<protein>
    <recommendedName>
        <fullName evidence="9">ATP synthase subunit b</fullName>
    </recommendedName>
</protein>
<dbReference type="InterPro" id="IPR013837">
    <property type="entry name" value="ATP_synth_F0_suB"/>
</dbReference>
<gene>
    <name evidence="10" type="ORF">NLS_LOCUS2975</name>
</gene>
<dbReference type="SUPFAM" id="SSF161060">
    <property type="entry name" value="ATP synthase B chain-like"/>
    <property type="match status" value="1"/>
</dbReference>
<evidence type="ECO:0000256" key="7">
    <source>
        <dbReference type="ARBA" id="ARBA00023128"/>
    </source>
</evidence>
<organism evidence="10 11">
    <name type="scientific">Litomosoides sigmodontis</name>
    <name type="common">Filarial nematode worm</name>
    <dbReference type="NCBI Taxonomy" id="42156"/>
    <lineage>
        <taxon>Eukaryota</taxon>
        <taxon>Metazoa</taxon>
        <taxon>Ecdysozoa</taxon>
        <taxon>Nematoda</taxon>
        <taxon>Chromadorea</taxon>
        <taxon>Rhabditida</taxon>
        <taxon>Spirurina</taxon>
        <taxon>Spiruromorpha</taxon>
        <taxon>Filarioidea</taxon>
        <taxon>Onchocercidae</taxon>
        <taxon>Litomosoides</taxon>
    </lineage>
</organism>
<evidence type="ECO:0000256" key="9">
    <source>
        <dbReference type="RuleBase" id="RU368017"/>
    </source>
</evidence>
<evidence type="ECO:0000256" key="5">
    <source>
        <dbReference type="ARBA" id="ARBA00022792"/>
    </source>
</evidence>
<keyword evidence="8 9" id="KW-0472">Membrane</keyword>
<dbReference type="Gene3D" id="1.20.5.2210">
    <property type="match status" value="1"/>
</dbReference>
<sequence length="361" mass="42773">MNRYALVSGTLGQCCIVRCSQPTYAISVLMSTMKQESDIVGRKDVPEKIGFFTKIKCRFQGIPLKGELHAPISFMRDIGRHYIPPPLPELPKDFKEYPERDLVNYPYPVKRMYPPKLRLMIVPDKFMSDFHKYTGTSGPYVFFAMLYAFLHTKGLFEIAHDRVKILVLLFYYYIFSRAFNYRWDKYFYENCKETEKKYLDIIDNNFKAVREVQEMSKAERSAYAAVKEYYPIIFKENLALQLESTYRKNVERLTVEMKRRLDYLQETEAVKRSFARDHMLKWIINSVESEIMANKESIKEKCMDICIEQLKRLSLQQSACLRYELYNSNMTSTMKRSYVTVPVASKWRNDSGFCKKDYCIL</sequence>
<dbReference type="GO" id="GO:0046933">
    <property type="term" value="F:proton-transporting ATP synthase activity, rotational mechanism"/>
    <property type="evidence" value="ECO:0007669"/>
    <property type="project" value="TreeGrafter"/>
</dbReference>